<evidence type="ECO:0000313" key="2">
    <source>
        <dbReference type="EMBL" id="VYU42282.1"/>
    </source>
</evidence>
<feature type="region of interest" description="Disordered" evidence="1">
    <location>
        <begin position="274"/>
        <end position="305"/>
    </location>
</feature>
<organism evidence="2">
    <name type="scientific">Clostridium symbiosum</name>
    <name type="common">Bacteroides symbiosus</name>
    <dbReference type="NCBI Taxonomy" id="1512"/>
    <lineage>
        <taxon>Bacteria</taxon>
        <taxon>Bacillati</taxon>
        <taxon>Bacillota</taxon>
        <taxon>Clostridia</taxon>
        <taxon>Lachnospirales</taxon>
        <taxon>Lachnospiraceae</taxon>
        <taxon>Otoolea</taxon>
    </lineage>
</organism>
<evidence type="ECO:0008006" key="3">
    <source>
        <dbReference type="Google" id="ProtNLM"/>
    </source>
</evidence>
<dbReference type="AlphaFoldDB" id="A0A6N3EMT7"/>
<dbReference type="RefSeq" id="WP_021641398.1">
    <property type="nucleotide sequence ID" value="NZ_CACRUA010000026.1"/>
</dbReference>
<sequence length="378" mass="42353">MKVIRGKIPGARKVVVYGPEGIGKSTFASRFPEPLFIDTEGSTKDMDVARTEPPSSWAMMLEQVRYVNTHPELCRTLIVDTADWAEMLCITHVCDKNHKSSIEEFGYGKGYIYIQEEFGRFLNLLSEVVDAGIHVVLTAHAKMRKFEQPDELGAYDRWEMKLSKGVAPMVKEWADMVLFCNYKTMVVNVDGQGTQKGKNKAQGGKRVMYTTHHSCWDAKNRYGLPDEVPFDYSSILHIIGGQHPGQAAKPDAVRNTAVNAIQGKMDLMPELPASKGEEKYETKTPAAEPMESKPEPMTSQKTTEPDVRIPKKLRDLMIAGGVDEWDLQNVVAARGYFPADMAVRDYPEDFVDGCLVGAWAKVYGMVQEMKKNDALVFN</sequence>
<proteinExistence type="predicted"/>
<dbReference type="InterPro" id="IPR027417">
    <property type="entry name" value="P-loop_NTPase"/>
</dbReference>
<gene>
    <name evidence="2" type="ORF">CSLFYP84_02190</name>
</gene>
<dbReference type="EMBL" id="CACRUA010000026">
    <property type="protein sequence ID" value="VYU42282.1"/>
    <property type="molecule type" value="Genomic_DNA"/>
</dbReference>
<reference evidence="2" key="1">
    <citation type="submission" date="2019-11" db="EMBL/GenBank/DDBJ databases">
        <authorList>
            <person name="Feng L."/>
        </authorList>
    </citation>
    <scope>NUCLEOTIDE SEQUENCE</scope>
    <source>
        <strain evidence="2">CsymbiosumLFYP84</strain>
    </source>
</reference>
<evidence type="ECO:0000256" key="1">
    <source>
        <dbReference type="SAM" id="MobiDB-lite"/>
    </source>
</evidence>
<dbReference type="Pfam" id="PF13479">
    <property type="entry name" value="AAA_24"/>
    <property type="match status" value="1"/>
</dbReference>
<name>A0A6N3EMT7_CLOSY</name>
<protein>
    <recommendedName>
        <fullName evidence="3">ATP-binding protein</fullName>
    </recommendedName>
</protein>
<accession>A0A6N3EMT7</accession>
<dbReference type="SUPFAM" id="SSF52540">
    <property type="entry name" value="P-loop containing nucleoside triphosphate hydrolases"/>
    <property type="match status" value="1"/>
</dbReference>